<dbReference type="InterPro" id="IPR050428">
    <property type="entry name" value="TCS_sensor_his_kinase"/>
</dbReference>
<keyword evidence="7 14" id="KW-0418">Kinase</keyword>
<dbReference type="Gene3D" id="1.10.287.130">
    <property type="match status" value="1"/>
</dbReference>
<dbReference type="InterPro" id="IPR003594">
    <property type="entry name" value="HATPase_dom"/>
</dbReference>
<organism evidence="14 15">
    <name type="scientific">Ensifer adhaerens</name>
    <name type="common">Sinorhizobium morelense</name>
    <dbReference type="NCBI Taxonomy" id="106592"/>
    <lineage>
        <taxon>Bacteria</taxon>
        <taxon>Pseudomonadati</taxon>
        <taxon>Pseudomonadota</taxon>
        <taxon>Alphaproteobacteria</taxon>
        <taxon>Hyphomicrobiales</taxon>
        <taxon>Rhizobiaceae</taxon>
        <taxon>Sinorhizobium/Ensifer group</taxon>
        <taxon>Ensifer</taxon>
    </lineage>
</organism>
<dbReference type="CDD" id="cd00075">
    <property type="entry name" value="HATPase"/>
    <property type="match status" value="1"/>
</dbReference>
<dbReference type="InterPro" id="IPR036890">
    <property type="entry name" value="HATPase_C_sf"/>
</dbReference>
<geneLocation type="plasmid" evidence="14 15">
    <name>pB</name>
</geneLocation>
<dbReference type="RefSeq" id="WP_210338296.1">
    <property type="nucleotide sequence ID" value="NZ_CP098809.1"/>
</dbReference>
<evidence type="ECO:0000256" key="1">
    <source>
        <dbReference type="ARBA" id="ARBA00000085"/>
    </source>
</evidence>
<dbReference type="InterPro" id="IPR005467">
    <property type="entry name" value="His_kinase_dom"/>
</dbReference>
<dbReference type="SMART" id="SM00387">
    <property type="entry name" value="HATPase_c"/>
    <property type="match status" value="1"/>
</dbReference>
<keyword evidence="14" id="KW-0614">Plasmid</keyword>
<keyword evidence="9" id="KW-0902">Two-component regulatory system</keyword>
<dbReference type="PRINTS" id="PR00344">
    <property type="entry name" value="BCTRLSENSOR"/>
</dbReference>
<name>A0A9Q8YG09_ENSAD</name>
<keyword evidence="4" id="KW-0597">Phosphoprotein</keyword>
<dbReference type="Proteomes" id="UP001055460">
    <property type="component" value="Plasmid pB"/>
</dbReference>
<dbReference type="Gene3D" id="3.30.565.10">
    <property type="entry name" value="Histidine kinase-like ATPase, C-terminal domain"/>
    <property type="match status" value="1"/>
</dbReference>
<evidence type="ECO:0000259" key="12">
    <source>
        <dbReference type="PROSITE" id="PS50109"/>
    </source>
</evidence>
<dbReference type="PROSITE" id="PS50885">
    <property type="entry name" value="HAMP"/>
    <property type="match status" value="1"/>
</dbReference>
<evidence type="ECO:0000256" key="8">
    <source>
        <dbReference type="ARBA" id="ARBA00022989"/>
    </source>
</evidence>
<evidence type="ECO:0000256" key="9">
    <source>
        <dbReference type="ARBA" id="ARBA00023012"/>
    </source>
</evidence>
<reference evidence="14" key="1">
    <citation type="submission" date="2022-06" db="EMBL/GenBank/DDBJ databases">
        <title>Physiological and biochemical characterization and genomic elucidation of a strain of the genus Ensifer adhaerens M8 that combines arsenic oxidation and chromium reduction.</title>
        <authorList>
            <person name="Li X."/>
            <person name="Yu c."/>
        </authorList>
    </citation>
    <scope>NUCLEOTIDE SEQUENCE</scope>
    <source>
        <strain evidence="14">M8</strain>
        <plasmid evidence="14">pB</plasmid>
    </source>
</reference>
<dbReference type="SUPFAM" id="SSF55874">
    <property type="entry name" value="ATPase domain of HSP90 chaperone/DNA topoisomerase II/histidine kinase"/>
    <property type="match status" value="1"/>
</dbReference>
<evidence type="ECO:0000313" key="15">
    <source>
        <dbReference type="Proteomes" id="UP001055460"/>
    </source>
</evidence>
<evidence type="ECO:0000256" key="5">
    <source>
        <dbReference type="ARBA" id="ARBA00022679"/>
    </source>
</evidence>
<evidence type="ECO:0000256" key="2">
    <source>
        <dbReference type="ARBA" id="ARBA00004141"/>
    </source>
</evidence>
<feature type="domain" description="HAMP" evidence="13">
    <location>
        <begin position="170"/>
        <end position="223"/>
    </location>
</feature>
<feature type="transmembrane region" description="Helical" evidence="11">
    <location>
        <begin position="145"/>
        <end position="165"/>
    </location>
</feature>
<dbReference type="Pfam" id="PF02518">
    <property type="entry name" value="HATPase_c"/>
    <property type="match status" value="1"/>
</dbReference>
<keyword evidence="10 11" id="KW-0472">Membrane</keyword>
<proteinExistence type="predicted"/>
<evidence type="ECO:0000256" key="11">
    <source>
        <dbReference type="SAM" id="Phobius"/>
    </source>
</evidence>
<evidence type="ECO:0000313" key="14">
    <source>
        <dbReference type="EMBL" id="USJ28228.1"/>
    </source>
</evidence>
<evidence type="ECO:0000256" key="6">
    <source>
        <dbReference type="ARBA" id="ARBA00022692"/>
    </source>
</evidence>
<dbReference type="Pfam" id="PF00512">
    <property type="entry name" value="HisKA"/>
    <property type="match status" value="1"/>
</dbReference>
<dbReference type="SUPFAM" id="SSF47384">
    <property type="entry name" value="Homodimeric domain of signal transducing histidine kinase"/>
    <property type="match status" value="1"/>
</dbReference>
<evidence type="ECO:0000256" key="7">
    <source>
        <dbReference type="ARBA" id="ARBA00022777"/>
    </source>
</evidence>
<feature type="domain" description="Histidine kinase" evidence="12">
    <location>
        <begin position="231"/>
        <end position="431"/>
    </location>
</feature>
<dbReference type="EC" id="2.7.13.3" evidence="3"/>
<dbReference type="InterPro" id="IPR003661">
    <property type="entry name" value="HisK_dim/P_dom"/>
</dbReference>
<sequence>MLVLQLAVLLAFGLSFVTLLVVADEGGALVSPAPVETAFRAIKRSASGKLELADTAELARVRREQPHFWFIARSDGGEIVQSGDVPDIYRGMTVALDRMTYSDIRDDGPPSNYLAVIRRMTNEEGSFTVFGQGTLLSQPSLILSFSRLFVAPMLVLLALVTIFAVPRIVNRAIRGISDLARETDEINITHRSHRLAETAVPSEVRPLVRGINSALHRLDQSYGQHQRFILDAAHELRTPVAILQARLDLLASGPERDRLISDCERISALAEQLLDLQRLEADARPFTAVDLVALCRNVVADLAPLAIDEGYDLSFEQNTEQSLIQGDAVSLERAVTNLVQNAIEHAGNQGVIVVRVEPDGVIEVSDDGPGIPEAERERVFEAFYRLKPRERGAGLGLNLVLQIAQRHKGRVSILTSQSGGACFRLAFENGRI</sequence>
<keyword evidence="8 11" id="KW-1133">Transmembrane helix</keyword>
<dbReference type="SMART" id="SM00388">
    <property type="entry name" value="HisKA"/>
    <property type="match status" value="1"/>
</dbReference>
<comment type="catalytic activity">
    <reaction evidence="1">
        <text>ATP + protein L-histidine = ADP + protein N-phospho-L-histidine.</text>
        <dbReference type="EC" id="2.7.13.3"/>
    </reaction>
</comment>
<dbReference type="InterPro" id="IPR004358">
    <property type="entry name" value="Sig_transdc_His_kin-like_C"/>
</dbReference>
<accession>A0A9Q8YG09</accession>
<dbReference type="InterPro" id="IPR003660">
    <property type="entry name" value="HAMP_dom"/>
</dbReference>
<protein>
    <recommendedName>
        <fullName evidence="3">histidine kinase</fullName>
        <ecNumber evidence="3">2.7.13.3</ecNumber>
    </recommendedName>
</protein>
<dbReference type="AlphaFoldDB" id="A0A9Q8YG09"/>
<keyword evidence="5" id="KW-0808">Transferase</keyword>
<evidence type="ECO:0000259" key="13">
    <source>
        <dbReference type="PROSITE" id="PS50885"/>
    </source>
</evidence>
<dbReference type="PANTHER" id="PTHR45436:SF15">
    <property type="entry name" value="SENSOR HISTIDINE KINASE CUSS"/>
    <property type="match status" value="1"/>
</dbReference>
<gene>
    <name evidence="14" type="ORF">NE863_30740</name>
</gene>
<evidence type="ECO:0000256" key="10">
    <source>
        <dbReference type="ARBA" id="ARBA00023136"/>
    </source>
</evidence>
<dbReference type="PROSITE" id="PS50109">
    <property type="entry name" value="HIS_KIN"/>
    <property type="match status" value="1"/>
</dbReference>
<keyword evidence="6 11" id="KW-0812">Transmembrane</keyword>
<dbReference type="EMBL" id="CP098809">
    <property type="protein sequence ID" value="USJ28228.1"/>
    <property type="molecule type" value="Genomic_DNA"/>
</dbReference>
<dbReference type="GO" id="GO:0005886">
    <property type="term" value="C:plasma membrane"/>
    <property type="evidence" value="ECO:0007669"/>
    <property type="project" value="TreeGrafter"/>
</dbReference>
<dbReference type="GO" id="GO:0000155">
    <property type="term" value="F:phosphorelay sensor kinase activity"/>
    <property type="evidence" value="ECO:0007669"/>
    <property type="project" value="InterPro"/>
</dbReference>
<evidence type="ECO:0000256" key="3">
    <source>
        <dbReference type="ARBA" id="ARBA00012438"/>
    </source>
</evidence>
<evidence type="ECO:0000256" key="4">
    <source>
        <dbReference type="ARBA" id="ARBA00022553"/>
    </source>
</evidence>
<comment type="subcellular location">
    <subcellularLocation>
        <location evidence="2">Membrane</location>
        <topology evidence="2">Multi-pass membrane protein</topology>
    </subcellularLocation>
</comment>
<dbReference type="PANTHER" id="PTHR45436">
    <property type="entry name" value="SENSOR HISTIDINE KINASE YKOH"/>
    <property type="match status" value="1"/>
</dbReference>
<dbReference type="InterPro" id="IPR036097">
    <property type="entry name" value="HisK_dim/P_sf"/>
</dbReference>
<dbReference type="CDD" id="cd00082">
    <property type="entry name" value="HisKA"/>
    <property type="match status" value="1"/>
</dbReference>